<feature type="transmembrane region" description="Helical" evidence="7">
    <location>
        <begin position="369"/>
        <end position="390"/>
    </location>
</feature>
<keyword evidence="5 7" id="KW-1133">Transmembrane helix</keyword>
<dbReference type="Proteomes" id="UP000095544">
    <property type="component" value="Unassembled WGS sequence"/>
</dbReference>
<accession>A0A174HIX7</accession>
<keyword evidence="3" id="KW-1003">Cell membrane</keyword>
<feature type="transmembrane region" description="Helical" evidence="7">
    <location>
        <begin position="69"/>
        <end position="90"/>
    </location>
</feature>
<evidence type="ECO:0000256" key="3">
    <source>
        <dbReference type="ARBA" id="ARBA00022475"/>
    </source>
</evidence>
<dbReference type="PANTHER" id="PTHR42925">
    <property type="entry name" value="MULTIDRUG AND TOXIN EFFLUX PROTEIN MATE FAMILY"/>
    <property type="match status" value="1"/>
</dbReference>
<proteinExistence type="predicted"/>
<keyword evidence="2" id="KW-0813">Transport</keyword>
<dbReference type="GO" id="GO:0015297">
    <property type="term" value="F:antiporter activity"/>
    <property type="evidence" value="ECO:0007669"/>
    <property type="project" value="InterPro"/>
</dbReference>
<evidence type="ECO:0000313" key="9">
    <source>
        <dbReference type="Proteomes" id="UP000095544"/>
    </source>
</evidence>
<feature type="transmembrane region" description="Helical" evidence="7">
    <location>
        <begin position="332"/>
        <end position="357"/>
    </location>
</feature>
<keyword evidence="6 7" id="KW-0472">Membrane</keyword>
<dbReference type="GO" id="GO:0005886">
    <property type="term" value="C:plasma membrane"/>
    <property type="evidence" value="ECO:0007669"/>
    <property type="project" value="UniProtKB-SubCell"/>
</dbReference>
<dbReference type="CDD" id="cd13134">
    <property type="entry name" value="MATE_like_8"/>
    <property type="match status" value="1"/>
</dbReference>
<feature type="transmembrane region" description="Helical" evidence="7">
    <location>
        <begin position="209"/>
        <end position="230"/>
    </location>
</feature>
<name>A0A174HIX7_9FIRM</name>
<sequence>MTFMKRILFGDDGLGIDWGKFYRSVFALVIPMALQNLINVGVTAADVIMLGRVGEKALSGASLAGQVQYIMVLFLFGLTSGATVLTAQYWGKGDKKTIEKILGLGMKAAIIVTAIFTVAALMIPDLLMRIFTNDPAVISEGIKYLRIVAFSYVLMGITQVYLFIMRSVERVVVATVVYLVSLICNVILNAIFIFGLLGCPAMGIQGAALGTLAARFVELILVFGYARLFNKDIKFRFRYLMRTDRLLVRDFLRYALPVVMNEVMWGLGTAANTAILGHMGSAAVAANSVAQVARQLATVVAFGLSSATAIYLGKTIGEKKFEHAKAYAHRFLLLSVVMGAIGGVIILVAAPVTAALLSLTPAAKSYLKFMFFVMSYFVIAQSFNTTMVVGTFRSGGDTRFGLIMDVATMWGCSILFGFLAAFVFHCGVPVVYIILMSDELIKVPITWIRYRSYKWLKDVTRELD</sequence>
<comment type="subcellular location">
    <subcellularLocation>
        <location evidence="1">Cell membrane</location>
        <topology evidence="1">Multi-pass membrane protein</topology>
    </subcellularLocation>
</comment>
<dbReference type="PANTHER" id="PTHR42925:SF2">
    <property type="entry name" value="NA+ DRIVEN MULTIDRUG EFFLUX PUMP"/>
    <property type="match status" value="1"/>
</dbReference>
<dbReference type="InterPro" id="IPR002528">
    <property type="entry name" value="MATE_fam"/>
</dbReference>
<dbReference type="PIRSF" id="PIRSF006603">
    <property type="entry name" value="DinF"/>
    <property type="match status" value="1"/>
</dbReference>
<dbReference type="GO" id="GO:0042910">
    <property type="term" value="F:xenobiotic transmembrane transporter activity"/>
    <property type="evidence" value="ECO:0007669"/>
    <property type="project" value="InterPro"/>
</dbReference>
<evidence type="ECO:0000256" key="4">
    <source>
        <dbReference type="ARBA" id="ARBA00022692"/>
    </source>
</evidence>
<evidence type="ECO:0000256" key="5">
    <source>
        <dbReference type="ARBA" id="ARBA00022989"/>
    </source>
</evidence>
<feature type="transmembrane region" description="Helical" evidence="7">
    <location>
        <begin position="251"/>
        <end position="272"/>
    </location>
</feature>
<keyword evidence="4 7" id="KW-0812">Transmembrane</keyword>
<organism evidence="8 9">
    <name type="scientific">Faecalicatena contorta</name>
    <dbReference type="NCBI Taxonomy" id="39482"/>
    <lineage>
        <taxon>Bacteria</taxon>
        <taxon>Bacillati</taxon>
        <taxon>Bacillota</taxon>
        <taxon>Clostridia</taxon>
        <taxon>Lachnospirales</taxon>
        <taxon>Lachnospiraceae</taxon>
        <taxon>Faecalicatena</taxon>
    </lineage>
</organism>
<dbReference type="InterPro" id="IPR047135">
    <property type="entry name" value="YsiQ"/>
</dbReference>
<dbReference type="NCBIfam" id="TIGR00797">
    <property type="entry name" value="matE"/>
    <property type="match status" value="1"/>
</dbReference>
<evidence type="ECO:0000256" key="7">
    <source>
        <dbReference type="SAM" id="Phobius"/>
    </source>
</evidence>
<feature type="transmembrane region" description="Helical" evidence="7">
    <location>
        <begin position="21"/>
        <end position="49"/>
    </location>
</feature>
<evidence type="ECO:0000256" key="6">
    <source>
        <dbReference type="ARBA" id="ARBA00023136"/>
    </source>
</evidence>
<dbReference type="InterPro" id="IPR048279">
    <property type="entry name" value="MdtK-like"/>
</dbReference>
<evidence type="ECO:0000256" key="2">
    <source>
        <dbReference type="ARBA" id="ARBA00022448"/>
    </source>
</evidence>
<dbReference type="STRING" id="39482.ERS852491_03169"/>
<reference evidence="8 9" key="1">
    <citation type="submission" date="2015-09" db="EMBL/GenBank/DDBJ databases">
        <authorList>
            <consortium name="Pathogen Informatics"/>
        </authorList>
    </citation>
    <scope>NUCLEOTIDE SEQUENCE [LARGE SCALE GENOMIC DNA]</scope>
    <source>
        <strain evidence="8 9">2789STDY5834876</strain>
    </source>
</reference>
<dbReference type="AlphaFoldDB" id="A0A174HIX7"/>
<evidence type="ECO:0000313" key="8">
    <source>
        <dbReference type="EMBL" id="CUO74853.1"/>
    </source>
</evidence>
<protein>
    <submittedName>
        <fullName evidence="8">Multidrug-efflux transporter</fullName>
    </submittedName>
</protein>
<dbReference type="EMBL" id="CYZU01000032">
    <property type="protein sequence ID" value="CUO74853.1"/>
    <property type="molecule type" value="Genomic_DNA"/>
</dbReference>
<dbReference type="Pfam" id="PF01554">
    <property type="entry name" value="MatE"/>
    <property type="match status" value="2"/>
</dbReference>
<feature type="transmembrane region" description="Helical" evidence="7">
    <location>
        <begin position="171"/>
        <end position="197"/>
    </location>
</feature>
<evidence type="ECO:0000256" key="1">
    <source>
        <dbReference type="ARBA" id="ARBA00004651"/>
    </source>
</evidence>
<dbReference type="RefSeq" id="WP_050639954.1">
    <property type="nucleotide sequence ID" value="NZ_CABKUE010000007.1"/>
</dbReference>
<feature type="transmembrane region" description="Helical" evidence="7">
    <location>
        <begin position="402"/>
        <end position="424"/>
    </location>
</feature>
<feature type="transmembrane region" description="Helical" evidence="7">
    <location>
        <begin position="102"/>
        <end position="124"/>
    </location>
</feature>
<gene>
    <name evidence="8" type="primary">mdtK_2</name>
    <name evidence="8" type="ORF">ERS852491_03169</name>
</gene>
<feature type="transmembrane region" description="Helical" evidence="7">
    <location>
        <begin position="144"/>
        <end position="164"/>
    </location>
</feature>
<feature type="transmembrane region" description="Helical" evidence="7">
    <location>
        <begin position="292"/>
        <end position="312"/>
    </location>
</feature>